<dbReference type="Pfam" id="PF03729">
    <property type="entry name" value="DUF308"/>
    <property type="match status" value="1"/>
</dbReference>
<feature type="transmembrane region" description="Helical" evidence="1">
    <location>
        <begin position="12"/>
        <end position="28"/>
    </location>
</feature>
<feature type="transmembrane region" description="Helical" evidence="1">
    <location>
        <begin position="191"/>
        <end position="213"/>
    </location>
</feature>
<sequence length="446" mass="50549">MTMLTNKFSSASSLLTGLFFIFLGALFFTEYTGLWTLIYILFMIGFVWIGVNQILRTLTDKKKAHLNLSTILTSLLCIGLAIYTFFNPGLFFRFIHYVIGWWALLNSLIQFINFYVYRRDCLKGTYFIFLKGLVDLIFASMLMLKPINKLWIVDYIAGAYLIFYGGVMVLEAAKDLLSVGMSLKIREHLRISIPVLISAIIPQRFFLSINALIKTNKLNPDAHVAPQASTDLEVFIYLKESGPESLGHVDISFQDKIYSYGCHDPHHRGLFGTLGDGVLVVSDREAFLKHALKSEDKTIISYGLTLNEDQKKRLRQRIDAMMERAYTWRPDAQLLAEGEPIEGEAKDYASRVWNATRAHMYKFANGKFKTYFVFSTNCVLLADELLHCKELDLIPIGGIVTPGTYLEFLNAEYLRPSGMVVERTVYKRTHGKGGERGGSFGSSLSS</sequence>
<name>A0A6N7SAU2_9FIRM</name>
<dbReference type="OrthoDB" id="1641596at2"/>
<feature type="transmembrane region" description="Helical" evidence="1">
    <location>
        <begin position="150"/>
        <end position="170"/>
    </location>
</feature>
<evidence type="ECO:0000313" key="5">
    <source>
        <dbReference type="Proteomes" id="UP000480929"/>
    </source>
</evidence>
<keyword evidence="1" id="KW-1133">Transmembrane helix</keyword>
<evidence type="ECO:0008006" key="6">
    <source>
        <dbReference type="Google" id="ProtNLM"/>
    </source>
</evidence>
<evidence type="ECO:0000313" key="4">
    <source>
        <dbReference type="Proteomes" id="UP000433575"/>
    </source>
</evidence>
<dbReference type="AlphaFoldDB" id="A0A6N7SAU2"/>
<proteinExistence type="predicted"/>
<dbReference type="Proteomes" id="UP000480929">
    <property type="component" value="Unassembled WGS sequence"/>
</dbReference>
<feature type="transmembrane region" description="Helical" evidence="1">
    <location>
        <begin position="98"/>
        <end position="117"/>
    </location>
</feature>
<comment type="caution">
    <text evidence="2">The sequence shown here is derived from an EMBL/GenBank/DDBJ whole genome shotgun (WGS) entry which is preliminary data.</text>
</comment>
<organism evidence="2 4">
    <name type="scientific">Holdemania massiliensis</name>
    <dbReference type="NCBI Taxonomy" id="1468449"/>
    <lineage>
        <taxon>Bacteria</taxon>
        <taxon>Bacillati</taxon>
        <taxon>Bacillota</taxon>
        <taxon>Erysipelotrichia</taxon>
        <taxon>Erysipelotrichales</taxon>
        <taxon>Erysipelotrichaceae</taxon>
        <taxon>Holdemania</taxon>
    </lineage>
</organism>
<dbReference type="InterPro" id="IPR052712">
    <property type="entry name" value="Acid_resist_chaperone_HdeD"/>
</dbReference>
<dbReference type="GO" id="GO:0005886">
    <property type="term" value="C:plasma membrane"/>
    <property type="evidence" value="ECO:0007669"/>
    <property type="project" value="TreeGrafter"/>
</dbReference>
<gene>
    <name evidence="3" type="ORF">GKD88_16785</name>
    <name evidence="2" type="ORF">GKE08_16905</name>
</gene>
<evidence type="ECO:0000256" key="1">
    <source>
        <dbReference type="SAM" id="Phobius"/>
    </source>
</evidence>
<dbReference type="InterPro" id="IPR005325">
    <property type="entry name" value="DUF308_memb"/>
</dbReference>
<keyword evidence="1" id="KW-0472">Membrane</keyword>
<feature type="transmembrane region" description="Helical" evidence="1">
    <location>
        <begin position="66"/>
        <end position="86"/>
    </location>
</feature>
<dbReference type="EMBL" id="WKPI01000044">
    <property type="protein sequence ID" value="MSC34784.1"/>
    <property type="molecule type" value="Genomic_DNA"/>
</dbReference>
<evidence type="ECO:0000313" key="3">
    <source>
        <dbReference type="EMBL" id="MSC34784.1"/>
    </source>
</evidence>
<accession>A0A6N7SAU2</accession>
<keyword evidence="1" id="KW-0812">Transmembrane</keyword>
<evidence type="ECO:0000313" key="2">
    <source>
        <dbReference type="EMBL" id="MSA91013.1"/>
    </source>
</evidence>
<reference evidence="4 5" key="1">
    <citation type="journal article" date="2019" name="Nat. Med.">
        <title>A library of human gut bacterial isolates paired with longitudinal multiomics data enables mechanistic microbiome research.</title>
        <authorList>
            <person name="Poyet M."/>
            <person name="Groussin M."/>
            <person name="Gibbons S.M."/>
            <person name="Avila-Pacheco J."/>
            <person name="Jiang X."/>
            <person name="Kearney S.M."/>
            <person name="Perrotta A.R."/>
            <person name="Berdy B."/>
            <person name="Zhao S."/>
            <person name="Lieberman T.D."/>
            <person name="Swanson P.K."/>
            <person name="Smith M."/>
            <person name="Roesemann S."/>
            <person name="Alexander J.E."/>
            <person name="Rich S.A."/>
            <person name="Livny J."/>
            <person name="Vlamakis H."/>
            <person name="Clish C."/>
            <person name="Bullock K."/>
            <person name="Deik A."/>
            <person name="Scott J."/>
            <person name="Pierce K.A."/>
            <person name="Xavier R.J."/>
            <person name="Alm E.J."/>
        </authorList>
    </citation>
    <scope>NUCLEOTIDE SEQUENCE [LARGE SCALE GENOMIC DNA]</scope>
    <source>
        <strain evidence="2 4">BIOML-A4</strain>
        <strain evidence="3 5">BIOML-A5</strain>
    </source>
</reference>
<protein>
    <recommendedName>
        <fullName evidence="6">DUF308 domain-containing protein</fullName>
    </recommendedName>
</protein>
<dbReference type="Proteomes" id="UP000433575">
    <property type="component" value="Unassembled WGS sequence"/>
</dbReference>
<dbReference type="PANTHER" id="PTHR34989:SF1">
    <property type="entry name" value="PROTEIN HDED"/>
    <property type="match status" value="1"/>
</dbReference>
<feature type="transmembrane region" description="Helical" evidence="1">
    <location>
        <begin position="34"/>
        <end position="54"/>
    </location>
</feature>
<feature type="transmembrane region" description="Helical" evidence="1">
    <location>
        <begin position="124"/>
        <end position="144"/>
    </location>
</feature>
<dbReference type="EMBL" id="WKPJ01000041">
    <property type="protein sequence ID" value="MSA91013.1"/>
    <property type="molecule type" value="Genomic_DNA"/>
</dbReference>
<dbReference type="PANTHER" id="PTHR34989">
    <property type="entry name" value="PROTEIN HDED"/>
    <property type="match status" value="1"/>
</dbReference>
<keyword evidence="5" id="KW-1185">Reference proteome</keyword>